<protein>
    <submittedName>
        <fullName evidence="2">Uncharacterized protein</fullName>
    </submittedName>
</protein>
<dbReference type="EMBL" id="HBKN01034807">
    <property type="protein sequence ID" value="CAE2320747.1"/>
    <property type="molecule type" value="Transcribed_RNA"/>
</dbReference>
<dbReference type="SUPFAM" id="SSF52047">
    <property type="entry name" value="RNI-like"/>
    <property type="match status" value="1"/>
</dbReference>
<accession>A0A6U6C653</accession>
<dbReference type="InterPro" id="IPR032675">
    <property type="entry name" value="LRR_dom_sf"/>
</dbReference>
<name>A0A6U6C653_GUITH</name>
<reference evidence="2" key="1">
    <citation type="submission" date="2021-01" db="EMBL/GenBank/DDBJ databases">
        <authorList>
            <person name="Corre E."/>
            <person name="Pelletier E."/>
            <person name="Niang G."/>
            <person name="Scheremetjew M."/>
            <person name="Finn R."/>
            <person name="Kale V."/>
            <person name="Holt S."/>
            <person name="Cochrane G."/>
            <person name="Meng A."/>
            <person name="Brown T."/>
            <person name="Cohen L."/>
        </authorList>
    </citation>
    <scope>NUCLEOTIDE SEQUENCE</scope>
    <source>
        <strain evidence="2">CCMP 2712</strain>
    </source>
</reference>
<organism evidence="2">
    <name type="scientific">Guillardia theta</name>
    <name type="common">Cryptophyte</name>
    <name type="synonym">Cryptomonas phi</name>
    <dbReference type="NCBI Taxonomy" id="55529"/>
    <lineage>
        <taxon>Eukaryota</taxon>
        <taxon>Cryptophyceae</taxon>
        <taxon>Pyrenomonadales</taxon>
        <taxon>Geminigeraceae</taxon>
        <taxon>Guillardia</taxon>
    </lineage>
</organism>
<gene>
    <name evidence="1" type="ORF">GTHE00462_LOCUS27093</name>
    <name evidence="2" type="ORF">GTHE00462_LOCUS27097</name>
</gene>
<dbReference type="AlphaFoldDB" id="A0A6U6C653"/>
<dbReference type="PANTHER" id="PTHR24114">
    <property type="entry name" value="LEUCINE RICH REPEAT FAMILY PROTEIN"/>
    <property type="match status" value="1"/>
</dbReference>
<proteinExistence type="predicted"/>
<dbReference type="Gene3D" id="3.80.10.10">
    <property type="entry name" value="Ribonuclease Inhibitor"/>
    <property type="match status" value="1"/>
</dbReference>
<dbReference type="InterPro" id="IPR052394">
    <property type="entry name" value="LRR-containing"/>
</dbReference>
<dbReference type="SMART" id="SM00368">
    <property type="entry name" value="LRR_RI"/>
    <property type="match status" value="2"/>
</dbReference>
<evidence type="ECO:0000313" key="2">
    <source>
        <dbReference type="EMBL" id="CAE2320753.1"/>
    </source>
</evidence>
<dbReference type="EMBL" id="HBKN01034811">
    <property type="protein sequence ID" value="CAE2320753.1"/>
    <property type="molecule type" value="Transcribed_RNA"/>
</dbReference>
<sequence>MVFVSVNHSRLLGCSCLRVDAMWIEDAASQAEIQELDLSPVKLNYWMMKEVLTLLTRQTQLRVLDLSGSAVHGECLQLLLAVIRQHQRLERLLLSNCKLWVAECMGVLNAAHNHPSITSISLSYNDLGAAGGSHLLQLLAAKQTWQELDLTKTGLTAQILSQLPVHIQDHHDLRCLKLGGNERGPLDAWTGLLQAHTGLEFLSLPRPLSLKEAERVALTAANRSPSPRGEVKMVVVMGLHPRLGRDSQLRLLTDNLVDMILGCIQYPLEVLLEEEEA</sequence>
<dbReference type="PANTHER" id="PTHR24114:SF2">
    <property type="entry name" value="F-BOX DOMAIN-CONTAINING PROTEIN-RELATED"/>
    <property type="match status" value="1"/>
</dbReference>
<evidence type="ECO:0000313" key="1">
    <source>
        <dbReference type="EMBL" id="CAE2320747.1"/>
    </source>
</evidence>